<keyword evidence="4" id="KW-1185">Reference proteome</keyword>
<dbReference type="PANTHER" id="PTHR42966">
    <property type="entry name" value="N-ACETYLNEURAMINATE SYNTHASE"/>
    <property type="match status" value="1"/>
</dbReference>
<accession>C8WYZ5</accession>
<evidence type="ECO:0000259" key="2">
    <source>
        <dbReference type="Pfam" id="PF03102"/>
    </source>
</evidence>
<dbReference type="InterPro" id="IPR013132">
    <property type="entry name" value="PseI/NeuA/B-like_N"/>
</dbReference>
<evidence type="ECO:0000313" key="3">
    <source>
        <dbReference type="EMBL" id="ACV67911.1"/>
    </source>
</evidence>
<organism evidence="3 4">
    <name type="scientific">Desulfohalobium retbaense (strain ATCC 49708 / DSM 5692 / JCM 16813 / HR100)</name>
    <dbReference type="NCBI Taxonomy" id="485915"/>
    <lineage>
        <taxon>Bacteria</taxon>
        <taxon>Pseudomonadati</taxon>
        <taxon>Thermodesulfobacteriota</taxon>
        <taxon>Desulfovibrionia</taxon>
        <taxon>Desulfovibrionales</taxon>
        <taxon>Desulfohalobiaceae</taxon>
        <taxon>Desulfohalobium</taxon>
    </lineage>
</organism>
<dbReference type="Proteomes" id="UP000001052">
    <property type="component" value="Chromosome"/>
</dbReference>
<dbReference type="InterPro" id="IPR051690">
    <property type="entry name" value="PseI-like"/>
</dbReference>
<dbReference type="GO" id="GO:0047444">
    <property type="term" value="F:N-acylneuraminate-9-phosphate synthase activity"/>
    <property type="evidence" value="ECO:0007669"/>
    <property type="project" value="TreeGrafter"/>
</dbReference>
<protein>
    <submittedName>
        <fullName evidence="3">N-acetylneuraminic acid synthase domain protein</fullName>
    </submittedName>
</protein>
<dbReference type="Pfam" id="PF03102">
    <property type="entry name" value="NeuB"/>
    <property type="match status" value="2"/>
</dbReference>
<dbReference type="PANTHER" id="PTHR42966:SF1">
    <property type="entry name" value="SIALIC ACID SYNTHASE"/>
    <property type="match status" value="1"/>
</dbReference>
<dbReference type="Gene3D" id="3.20.20.70">
    <property type="entry name" value="Aldolase class I"/>
    <property type="match status" value="1"/>
</dbReference>
<feature type="domain" description="PseI/NeuA/B-like" evidence="2">
    <location>
        <begin position="228"/>
        <end position="298"/>
    </location>
</feature>
<proteinExistence type="predicted"/>
<dbReference type="HOGENOM" id="CLU_040465_0_2_7"/>
<dbReference type="GO" id="GO:0016051">
    <property type="term" value="P:carbohydrate biosynthetic process"/>
    <property type="evidence" value="ECO:0007669"/>
    <property type="project" value="InterPro"/>
</dbReference>
<dbReference type="KEGG" id="drt:Dret_0614"/>
<evidence type="ECO:0000256" key="1">
    <source>
        <dbReference type="SAM" id="MobiDB-lite"/>
    </source>
</evidence>
<name>C8WYZ5_DESRD</name>
<evidence type="ECO:0000313" key="4">
    <source>
        <dbReference type="Proteomes" id="UP000001052"/>
    </source>
</evidence>
<feature type="region of interest" description="Disordered" evidence="1">
    <location>
        <begin position="291"/>
        <end position="316"/>
    </location>
</feature>
<dbReference type="EMBL" id="CP001734">
    <property type="protein sequence ID" value="ACV67911.1"/>
    <property type="molecule type" value="Genomic_DNA"/>
</dbReference>
<feature type="compositionally biased region" description="Basic and acidic residues" evidence="1">
    <location>
        <begin position="295"/>
        <end position="316"/>
    </location>
</feature>
<dbReference type="AlphaFoldDB" id="C8WYZ5"/>
<gene>
    <name evidence="3" type="ordered locus">Dret_0614</name>
</gene>
<reference evidence="4" key="1">
    <citation type="submission" date="2009-09" db="EMBL/GenBank/DDBJ databases">
        <title>The complete chromosome of Desulfohalobium retbaense DSM 5692.</title>
        <authorList>
            <consortium name="US DOE Joint Genome Institute (JGI-PGF)"/>
            <person name="Lucas S."/>
            <person name="Copeland A."/>
            <person name="Lapidus A."/>
            <person name="Glavina del Rio T."/>
            <person name="Dalin E."/>
            <person name="Tice H."/>
            <person name="Bruce D."/>
            <person name="Goodwin L."/>
            <person name="Pitluck S."/>
            <person name="Kyrpides N."/>
            <person name="Mavromatis K."/>
            <person name="Ivanova N."/>
            <person name="Mikhailova N."/>
            <person name="Munk A.C."/>
            <person name="Brettin T."/>
            <person name="Detter J.C."/>
            <person name="Han C."/>
            <person name="Tapia R."/>
            <person name="Larimer F."/>
            <person name="Land M."/>
            <person name="Hauser L."/>
            <person name="Markowitz V."/>
            <person name="Cheng J.-F."/>
            <person name="Hugenholtz P."/>
            <person name="Woyke T."/>
            <person name="Wu D."/>
            <person name="Spring S."/>
            <person name="Klenk H.-P."/>
            <person name="Eisen J.A."/>
        </authorList>
    </citation>
    <scope>NUCLEOTIDE SEQUENCE [LARGE SCALE GENOMIC DNA]</scope>
    <source>
        <strain evidence="4">DSM 5692</strain>
    </source>
</reference>
<reference evidence="3 4" key="2">
    <citation type="journal article" date="2010" name="Stand. Genomic Sci.">
        <title>Complete genome sequence of Desulfohalobium retbaense type strain (HR(100)).</title>
        <authorList>
            <person name="Spring S."/>
            <person name="Nolan M."/>
            <person name="Lapidus A."/>
            <person name="Glavina Del Rio T."/>
            <person name="Copeland A."/>
            <person name="Tice H."/>
            <person name="Cheng J.F."/>
            <person name="Lucas S."/>
            <person name="Land M."/>
            <person name="Chen F."/>
            <person name="Bruce D."/>
            <person name="Goodwin L."/>
            <person name="Pitluck S."/>
            <person name="Ivanova N."/>
            <person name="Mavromatis K."/>
            <person name="Mikhailova N."/>
            <person name="Pati A."/>
            <person name="Chen A."/>
            <person name="Palaniappan K."/>
            <person name="Hauser L."/>
            <person name="Chang Y.J."/>
            <person name="Jeffries C.D."/>
            <person name="Munk C."/>
            <person name="Kiss H."/>
            <person name="Chain P."/>
            <person name="Han C."/>
            <person name="Brettin T."/>
            <person name="Detter J.C."/>
            <person name="Schuler E."/>
            <person name="Goker M."/>
            <person name="Rohde M."/>
            <person name="Bristow J."/>
            <person name="Eisen J.A."/>
            <person name="Markowitz V."/>
            <person name="Hugenholtz P."/>
            <person name="Kyrpides N.C."/>
            <person name="Klenk H.P."/>
        </authorList>
    </citation>
    <scope>NUCLEOTIDE SEQUENCE [LARGE SCALE GENOMIC DNA]</scope>
    <source>
        <strain evidence="3 4">DSM 5692</strain>
    </source>
</reference>
<dbReference type="SUPFAM" id="SSF51569">
    <property type="entry name" value="Aldolase"/>
    <property type="match status" value="1"/>
</dbReference>
<dbReference type="STRING" id="485915.Dret_0614"/>
<feature type="domain" description="PseI/NeuA/B-like" evidence="2">
    <location>
        <begin position="26"/>
        <end position="204"/>
    </location>
</feature>
<dbReference type="InterPro" id="IPR013785">
    <property type="entry name" value="Aldolase_TIM"/>
</dbReference>
<dbReference type="eggNOG" id="COG2089">
    <property type="taxonomic scope" value="Bacteria"/>
</dbReference>
<sequence>MLMSVQFIAEVSSNHHQNLDRCFQFIDEAARIGCSGVKFQLFKVDELFAPEVFKAKPDVAKRRQWELPVAFLPELATRCHDNKISFSCTPFYLQAVQELSPYVDFYKIASYELLWDDLLKACAQTGKPLVLSTGMATMQEIEHAVNVILDSTPQTAEPGQRTPDHGLRTTDLPPLTLLHCVSGYPAPPNQCNLAAIETIRNAYAQLSEPCPRTPDHGPRTPDIGAPASIQVGWSDHSVSPGVIHRAVHRWGAKMIEFHLDLEGEGEEYSAGHCWLPDEIKPVIDTVQKGFQADGNGRKEPMASEADDRNWRADPEDGLRPLKKFRNDIEIDL</sequence>